<proteinExistence type="predicted"/>
<organism evidence="1 2">
    <name type="scientific">Glossina morsitans morsitans</name>
    <name type="common">Savannah tsetse fly</name>
    <dbReference type="NCBI Taxonomy" id="37546"/>
    <lineage>
        <taxon>Eukaryota</taxon>
        <taxon>Metazoa</taxon>
        <taxon>Ecdysozoa</taxon>
        <taxon>Arthropoda</taxon>
        <taxon>Hexapoda</taxon>
        <taxon>Insecta</taxon>
        <taxon>Pterygota</taxon>
        <taxon>Neoptera</taxon>
        <taxon>Endopterygota</taxon>
        <taxon>Diptera</taxon>
        <taxon>Brachycera</taxon>
        <taxon>Muscomorpha</taxon>
        <taxon>Hippoboscoidea</taxon>
        <taxon>Glossinidae</taxon>
        <taxon>Glossina</taxon>
    </lineage>
</organism>
<name>A0A1B0GDJ9_GLOMM</name>
<evidence type="ECO:0000313" key="1">
    <source>
        <dbReference type="EnsemblMetazoa" id="GMOY011374-PA"/>
    </source>
</evidence>
<reference evidence="1" key="1">
    <citation type="submission" date="2020-05" db="UniProtKB">
        <authorList>
            <consortium name="EnsemblMetazoa"/>
        </authorList>
    </citation>
    <scope>IDENTIFICATION</scope>
    <source>
        <strain evidence="1">Yale</strain>
    </source>
</reference>
<evidence type="ECO:0000313" key="2">
    <source>
        <dbReference type="Proteomes" id="UP000092444"/>
    </source>
</evidence>
<dbReference type="AlphaFoldDB" id="A0A1B0GDJ9"/>
<dbReference type="STRING" id="37546.A0A1B0GDJ9"/>
<sequence>MGGLEYRDLIIQNLFTIHKSSEALTPLADMSSPKGTACVTISTVFYLLHGTSDYCVDIGIQQVFLSILL</sequence>
<protein>
    <submittedName>
        <fullName evidence="1">Uncharacterized protein</fullName>
    </submittedName>
</protein>
<dbReference type="EnsemblMetazoa" id="GMOY011374-RA">
    <property type="protein sequence ID" value="GMOY011374-PA"/>
    <property type="gene ID" value="GMOY011374"/>
</dbReference>
<keyword evidence="2" id="KW-1185">Reference proteome</keyword>
<accession>A0A1B0GDJ9</accession>
<dbReference type="Proteomes" id="UP000092444">
    <property type="component" value="Unassembled WGS sequence"/>
</dbReference>
<dbReference type="EMBL" id="CCAG010011925">
    <property type="status" value="NOT_ANNOTATED_CDS"/>
    <property type="molecule type" value="Genomic_DNA"/>
</dbReference>